<dbReference type="PRINTS" id="PR00702">
    <property type="entry name" value="ACRIFLAVINRP"/>
</dbReference>
<dbReference type="GO" id="GO:0065002">
    <property type="term" value="P:intracellular protein transmembrane transport"/>
    <property type="evidence" value="ECO:0007669"/>
    <property type="project" value="UniProtKB-UniRule"/>
</dbReference>
<evidence type="ECO:0000256" key="1">
    <source>
        <dbReference type="ARBA" id="ARBA00004651"/>
    </source>
</evidence>
<evidence type="ECO:0000256" key="2">
    <source>
        <dbReference type="ARBA" id="ARBA00022448"/>
    </source>
</evidence>
<evidence type="ECO:0000256" key="5">
    <source>
        <dbReference type="ARBA" id="ARBA00022927"/>
    </source>
</evidence>
<dbReference type="InterPro" id="IPR048634">
    <property type="entry name" value="SecD_SecF_C"/>
</dbReference>
<dbReference type="Gene3D" id="1.20.1640.10">
    <property type="entry name" value="Multidrug efflux transporter AcrB transmembrane domain"/>
    <property type="match status" value="1"/>
</dbReference>
<dbReference type="Pfam" id="PF02355">
    <property type="entry name" value="SecD_SecF_C"/>
    <property type="match status" value="1"/>
</dbReference>
<protein>
    <recommendedName>
        <fullName evidence="9">Protein translocase subunit SecD</fullName>
    </recommendedName>
</protein>
<keyword evidence="2 9" id="KW-0813">Transport</keyword>
<feature type="transmembrane region" description="Helical" evidence="9">
    <location>
        <begin position="413"/>
        <end position="438"/>
    </location>
</feature>
<dbReference type="Proteomes" id="UP000179275">
    <property type="component" value="Unassembled WGS sequence"/>
</dbReference>
<comment type="caution">
    <text evidence="9">Lacks conserved residue(s) required for the propagation of feature annotation.</text>
</comment>
<keyword evidence="3 9" id="KW-1003">Cell membrane</keyword>
<dbReference type="NCBIfam" id="TIGR00916">
    <property type="entry name" value="2A0604s01"/>
    <property type="match status" value="1"/>
</dbReference>
<keyword evidence="4 9" id="KW-0812">Transmembrane</keyword>
<reference evidence="13 14" key="1">
    <citation type="journal article" date="2016" name="Nat. Commun.">
        <title>Thousands of microbial genomes shed light on interconnected biogeochemical processes in an aquifer system.</title>
        <authorList>
            <person name="Anantharaman K."/>
            <person name="Brown C.T."/>
            <person name="Hug L.A."/>
            <person name="Sharon I."/>
            <person name="Castelle C.J."/>
            <person name="Probst A.J."/>
            <person name="Thomas B.C."/>
            <person name="Singh A."/>
            <person name="Wilkins M.J."/>
            <person name="Karaoz U."/>
            <person name="Brodie E.L."/>
            <person name="Williams K.H."/>
            <person name="Hubbard S.S."/>
            <person name="Banfield J.F."/>
        </authorList>
    </citation>
    <scope>NUCLEOTIDE SEQUENCE [LARGE SCALE GENOMIC DNA]</scope>
</reference>
<evidence type="ECO:0000256" key="8">
    <source>
        <dbReference type="ARBA" id="ARBA00023136"/>
    </source>
</evidence>
<evidence type="ECO:0000259" key="12">
    <source>
        <dbReference type="Pfam" id="PF22599"/>
    </source>
</evidence>
<dbReference type="Pfam" id="PF21760">
    <property type="entry name" value="SecD_1st"/>
    <property type="match status" value="1"/>
</dbReference>
<keyword evidence="6 9" id="KW-1133">Transmembrane helix</keyword>
<dbReference type="STRING" id="1801756.A3C67_01035"/>
<evidence type="ECO:0000256" key="9">
    <source>
        <dbReference type="HAMAP-Rule" id="MF_01463"/>
    </source>
</evidence>
<dbReference type="InterPro" id="IPR048631">
    <property type="entry name" value="SecD_1st"/>
</dbReference>
<evidence type="ECO:0000256" key="6">
    <source>
        <dbReference type="ARBA" id="ARBA00022989"/>
    </source>
</evidence>
<dbReference type="GO" id="GO:0005886">
    <property type="term" value="C:plasma membrane"/>
    <property type="evidence" value="ECO:0007669"/>
    <property type="project" value="UniProtKB-SubCell"/>
</dbReference>
<keyword evidence="5 9" id="KW-0653">Protein transport</keyword>
<dbReference type="NCBIfam" id="TIGR01129">
    <property type="entry name" value="secD"/>
    <property type="match status" value="1"/>
</dbReference>
<feature type="domain" description="Protein translocase subunit SecDF P1" evidence="11">
    <location>
        <begin position="75"/>
        <end position="138"/>
    </location>
</feature>
<evidence type="ECO:0000256" key="4">
    <source>
        <dbReference type="ARBA" id="ARBA00022692"/>
    </source>
</evidence>
<dbReference type="Gene3D" id="3.30.1360.200">
    <property type="match status" value="1"/>
</dbReference>
<dbReference type="Gene3D" id="3.30.70.3400">
    <property type="match status" value="1"/>
</dbReference>
<dbReference type="HAMAP" id="MF_01463_B">
    <property type="entry name" value="SecD_B"/>
    <property type="match status" value="1"/>
</dbReference>
<dbReference type="InterPro" id="IPR001036">
    <property type="entry name" value="Acrflvin-R"/>
</dbReference>
<dbReference type="InterPro" id="IPR022813">
    <property type="entry name" value="SecD/SecF_arch_bac"/>
</dbReference>
<dbReference type="EMBL" id="MFUG01000018">
    <property type="protein sequence ID" value="OGI75445.1"/>
    <property type="molecule type" value="Genomic_DNA"/>
</dbReference>
<evidence type="ECO:0000313" key="14">
    <source>
        <dbReference type="Proteomes" id="UP000179275"/>
    </source>
</evidence>
<evidence type="ECO:0000259" key="11">
    <source>
        <dbReference type="Pfam" id="PF21760"/>
    </source>
</evidence>
<evidence type="ECO:0000313" key="13">
    <source>
        <dbReference type="EMBL" id="OGI75445.1"/>
    </source>
</evidence>
<dbReference type="AlphaFoldDB" id="A0A1F6W157"/>
<dbReference type="GO" id="GO:0006605">
    <property type="term" value="P:protein targeting"/>
    <property type="evidence" value="ECO:0007669"/>
    <property type="project" value="UniProtKB-UniRule"/>
</dbReference>
<feature type="domain" description="SecDF P1 head subdomain" evidence="12">
    <location>
        <begin position="168"/>
        <end position="264"/>
    </location>
</feature>
<comment type="similarity">
    <text evidence="9">Belongs to the SecD/SecF family. SecD subfamily.</text>
</comment>
<proteinExistence type="inferred from homology"/>
<dbReference type="PANTHER" id="PTHR30081">
    <property type="entry name" value="PROTEIN-EXPORT MEMBRANE PROTEIN SEC"/>
    <property type="match status" value="1"/>
</dbReference>
<dbReference type="InterPro" id="IPR055344">
    <property type="entry name" value="SecD_SecF_C_bact"/>
</dbReference>
<evidence type="ECO:0000259" key="10">
    <source>
        <dbReference type="Pfam" id="PF02355"/>
    </source>
</evidence>
<name>A0A1F6W157_9BACT</name>
<keyword evidence="8 9" id="KW-0472">Membrane</keyword>
<evidence type="ECO:0000256" key="3">
    <source>
        <dbReference type="ARBA" id="ARBA00022475"/>
    </source>
</evidence>
<keyword evidence="7 9" id="KW-0811">Translocation</keyword>
<dbReference type="InterPro" id="IPR054384">
    <property type="entry name" value="SecDF_P1_head"/>
</dbReference>
<dbReference type="GO" id="GO:0043952">
    <property type="term" value="P:protein transport by the Sec complex"/>
    <property type="evidence" value="ECO:0007669"/>
    <property type="project" value="UniProtKB-UniRule"/>
</dbReference>
<feature type="transmembrane region" description="Helical" evidence="9">
    <location>
        <begin position="282"/>
        <end position="303"/>
    </location>
</feature>
<organism evidence="13 14">
    <name type="scientific">Candidatus Nomurabacteria bacterium RIFCSPHIGHO2_02_FULL_42_19</name>
    <dbReference type="NCBI Taxonomy" id="1801756"/>
    <lineage>
        <taxon>Bacteria</taxon>
        <taxon>Candidatus Nomuraibacteriota</taxon>
    </lineage>
</organism>
<comment type="function">
    <text evidence="9">Part of the Sec protein translocase complex. Interacts with the SecYEG preprotein conducting channel. SecDF uses the proton motive force (PMF) to complete protein translocation after the ATP-dependent function of SecA.</text>
</comment>
<feature type="transmembrane region" description="Helical" evidence="9">
    <location>
        <begin position="389"/>
        <end position="407"/>
    </location>
</feature>
<dbReference type="PANTHER" id="PTHR30081:SF1">
    <property type="entry name" value="PROTEIN TRANSLOCASE SUBUNIT SECD"/>
    <property type="match status" value="1"/>
</dbReference>
<dbReference type="InterPro" id="IPR005791">
    <property type="entry name" value="SecD"/>
</dbReference>
<dbReference type="SUPFAM" id="SSF82866">
    <property type="entry name" value="Multidrug efflux transporter AcrB transmembrane domain"/>
    <property type="match status" value="1"/>
</dbReference>
<comment type="subunit">
    <text evidence="9">Forms a complex with SecF. Part of the essential Sec protein translocation apparatus which comprises SecA, SecYEG and auxiliary proteins SecDF. Other proteins may also be involved.</text>
</comment>
<comment type="subcellular location">
    <subcellularLocation>
        <location evidence="1 9">Cell membrane</location>
        <topology evidence="1 9">Multi-pass membrane protein</topology>
    </subcellularLocation>
</comment>
<dbReference type="GO" id="GO:0015450">
    <property type="term" value="F:protein-transporting ATPase activity"/>
    <property type="evidence" value="ECO:0007669"/>
    <property type="project" value="InterPro"/>
</dbReference>
<accession>A0A1F6W157</accession>
<feature type="transmembrane region" description="Helical" evidence="9">
    <location>
        <begin position="310"/>
        <end position="330"/>
    </location>
</feature>
<dbReference type="Pfam" id="PF22599">
    <property type="entry name" value="SecDF_P1_head"/>
    <property type="match status" value="1"/>
</dbReference>
<gene>
    <name evidence="9" type="primary">secD</name>
    <name evidence="13" type="ORF">A3C67_01035</name>
</gene>
<feature type="domain" description="Protein export membrane protein SecD/SecF C-terminal" evidence="10">
    <location>
        <begin position="267"/>
        <end position="432"/>
    </location>
</feature>
<sequence length="461" mass="49533">MWKKVALALIILVIGGVVGLFVFKSEPRLNKNFEAEGSFFKNHPFRLGLDLSGGSHLIYKADISGVPGGEIADSMDALRDVIERRVNLFGVSEPIVQVQGGGFISGGEHQLIVDLPGITDVEKATEMIGQTPLLEFKIERPKDQPITIKPDPDGKIDPDVLQAQQFAETELTGRYLQKATLEFDQNTREPMVSLQFDDTGTKLFAEITKNNIGKMVAIYLDSSPISTPVVREEIPNGQAVISGSFTPTEAKLLVGRLNSGALPVPITLVSKQTIGATLGESAVAAGVKAGVIGFLLVALFLILWYRLPGLVAVLALSFYTAVLLAIFKLLPVTLSAAGIGGFIISLGMAVDANVLIFERMKEEIRNGHSIHDGIHAGFKRAWTSVRDSNTSSIITSIILFWLGTPLIKGFALTFGLGVLVSMFTAITVSRIFLFALGISKSNNLTGFLFGSGFSGAKSQNK</sequence>
<evidence type="ECO:0000256" key="7">
    <source>
        <dbReference type="ARBA" id="ARBA00023010"/>
    </source>
</evidence>
<comment type="caution">
    <text evidence="13">The sequence shown here is derived from an EMBL/GenBank/DDBJ whole genome shotgun (WGS) entry which is preliminary data.</text>
</comment>
<feature type="transmembrane region" description="Helical" evidence="9">
    <location>
        <begin position="336"/>
        <end position="357"/>
    </location>
</feature>